<evidence type="ECO:0000313" key="3">
    <source>
        <dbReference type="EMBL" id="CAD9712408.1"/>
    </source>
</evidence>
<dbReference type="PROSITE" id="PS51203">
    <property type="entry name" value="CS"/>
    <property type="match status" value="1"/>
</dbReference>
<organism evidence="4 5">
    <name type="scientific">Chloropicon primus</name>
    <dbReference type="NCBI Taxonomy" id="1764295"/>
    <lineage>
        <taxon>Eukaryota</taxon>
        <taxon>Viridiplantae</taxon>
        <taxon>Chlorophyta</taxon>
        <taxon>Chloropicophyceae</taxon>
        <taxon>Chloropicales</taxon>
        <taxon>Chloropicaceae</taxon>
        <taxon>Chloropicon</taxon>
    </lineage>
</organism>
<dbReference type="InterPro" id="IPR036770">
    <property type="entry name" value="Ankyrin_rpt-contain_sf"/>
</dbReference>
<evidence type="ECO:0000259" key="2">
    <source>
        <dbReference type="PROSITE" id="PS51203"/>
    </source>
</evidence>
<feature type="domain" description="CS" evidence="2">
    <location>
        <begin position="12"/>
        <end position="115"/>
    </location>
</feature>
<dbReference type="AlphaFoldDB" id="A0A5B8MSX2"/>
<dbReference type="InterPro" id="IPR002110">
    <property type="entry name" value="Ankyrin_rpt"/>
</dbReference>
<dbReference type="PANTHER" id="PTHR46224">
    <property type="entry name" value="ANKYRIN REPEAT FAMILY PROTEIN"/>
    <property type="match status" value="1"/>
</dbReference>
<dbReference type="PANTHER" id="PTHR46224:SF6">
    <property type="entry name" value="ANKYRIN REPEAT FAMILY PROTEIN"/>
    <property type="match status" value="1"/>
</dbReference>
<feature type="repeat" description="ANK" evidence="1">
    <location>
        <begin position="214"/>
        <end position="247"/>
    </location>
</feature>
<dbReference type="SMART" id="SM00248">
    <property type="entry name" value="ANK"/>
    <property type="match status" value="6"/>
</dbReference>
<evidence type="ECO:0000313" key="5">
    <source>
        <dbReference type="Proteomes" id="UP000316726"/>
    </source>
</evidence>
<accession>A0A5B8MSX2</accession>
<dbReference type="Gene3D" id="1.25.40.10">
    <property type="entry name" value="Tetratricopeptide repeat domain"/>
    <property type="match status" value="1"/>
</dbReference>
<dbReference type="PROSITE" id="PS50088">
    <property type="entry name" value="ANK_REPEAT"/>
    <property type="match status" value="4"/>
</dbReference>
<keyword evidence="1" id="KW-0040">ANK repeat</keyword>
<gene>
    <name evidence="4" type="ORF">A3770_11p63960</name>
    <name evidence="3" type="ORF">CPRI1469_LOCUS1249</name>
</gene>
<name>A0A5B8MSX2_9CHLO</name>
<protein>
    <submittedName>
        <fullName evidence="4">Ankyrin repeat domain-containing protein</fullName>
    </submittedName>
</protein>
<dbReference type="SUPFAM" id="SSF49764">
    <property type="entry name" value="HSP20-like chaperones"/>
    <property type="match status" value="1"/>
</dbReference>
<dbReference type="EMBL" id="CP031044">
    <property type="protein sequence ID" value="QDZ23878.1"/>
    <property type="molecule type" value="Genomic_DNA"/>
</dbReference>
<dbReference type="PROSITE" id="PS50297">
    <property type="entry name" value="ANK_REP_REGION"/>
    <property type="match status" value="3"/>
</dbReference>
<dbReference type="Pfam" id="PF04969">
    <property type="entry name" value="CS"/>
    <property type="match status" value="1"/>
</dbReference>
<proteinExistence type="predicted"/>
<dbReference type="Pfam" id="PF12796">
    <property type="entry name" value="Ank_2"/>
    <property type="match status" value="2"/>
</dbReference>
<dbReference type="STRING" id="1764295.A0A5B8MSX2"/>
<dbReference type="Gene3D" id="1.25.40.20">
    <property type="entry name" value="Ankyrin repeat-containing domain"/>
    <property type="match status" value="2"/>
</dbReference>
<feature type="repeat" description="ANK" evidence="1">
    <location>
        <begin position="360"/>
        <end position="392"/>
    </location>
</feature>
<reference evidence="3" key="2">
    <citation type="submission" date="2021-01" db="EMBL/GenBank/DDBJ databases">
        <authorList>
            <person name="Corre E."/>
            <person name="Pelletier E."/>
            <person name="Niang G."/>
            <person name="Scheremetjew M."/>
            <person name="Finn R."/>
            <person name="Kale V."/>
            <person name="Holt S."/>
            <person name="Cochrane G."/>
            <person name="Meng A."/>
            <person name="Brown T."/>
            <person name="Cohen L."/>
        </authorList>
    </citation>
    <scope>NUCLEOTIDE SEQUENCE</scope>
    <source>
        <strain evidence="3">CCMP1205</strain>
    </source>
</reference>
<dbReference type="OrthoDB" id="20872at2759"/>
<keyword evidence="5" id="KW-1185">Reference proteome</keyword>
<dbReference type="SUPFAM" id="SSF48452">
    <property type="entry name" value="TPR-like"/>
    <property type="match status" value="1"/>
</dbReference>
<reference evidence="4 5" key="1">
    <citation type="submission" date="2018-07" db="EMBL/GenBank/DDBJ databases">
        <title>The complete nuclear genome of the prasinophyte Chloropicon primus (CCMP1205).</title>
        <authorList>
            <person name="Pombert J.-F."/>
            <person name="Otis C."/>
            <person name="Turmel M."/>
            <person name="Lemieux C."/>
        </authorList>
    </citation>
    <scope>NUCLEOTIDE SEQUENCE [LARGE SCALE GENOMIC DNA]</scope>
    <source>
        <strain evidence="4 5">CCMP1205</strain>
    </source>
</reference>
<dbReference type="InterPro" id="IPR008978">
    <property type="entry name" value="HSP20-like_chaperone"/>
</dbReference>
<dbReference type="Gene3D" id="2.60.40.790">
    <property type="match status" value="1"/>
</dbReference>
<dbReference type="InterPro" id="IPR051616">
    <property type="entry name" value="Cul2-RING_E3_ligase_SR"/>
</dbReference>
<dbReference type="Proteomes" id="UP000316726">
    <property type="component" value="Chromosome 11"/>
</dbReference>
<dbReference type="SMART" id="SM00028">
    <property type="entry name" value="TPR"/>
    <property type="match status" value="3"/>
</dbReference>
<sequence>MELHSVPGFNATEGEGYTFVDDGEQAEVRVSLPRAGPRGEDLSRCSTSKVLVQTTENTLRVGYKTEQGVLTLVDCEELWAPVRHTETTWTLDTNAREVTVHLTKQDENEPWGSLTRKGKQNEAAKAFAQLEKVKKLFEATREGTPENFDSLLEDLVAAQKEASEGEADKGFPLDQVRDGNQKNSLHFAAQLGNLVLCKHLVEAHNIPVDAQDVEGETALSLSAASAQTEVVSYLLESAGANPNLCSSSSSFPIHRSAMSGDLESLKKLVRFGADVNASSDLGTPLHCAAGSGNEGCVKYLLQFSDKNAAGARKKDQQTVDLEIPDTSGVTPLIASVAAGDKRIVNLLLEAGANPNALAMNGATALHIAASMDDASLITSLVNKGGNANAVDKDNLKPIHAAAVMEGRNALRKLLPITERIPGVEWTEDGMIEDAKEKDGYVKDFTIEEISEGNEMKKADIEIKVLDSEKAADLKSKADGEFRKANFAAAIDLYTQSIESDNSNSAAFANRSAAQIQLKNFQAALEDAVVARTLKPDYMKAYYREGMAQQELGNWEEAAQAYFEGCRIENENTELIKRFQHAMRMAKEHHKASQG</sequence>
<feature type="repeat" description="ANK" evidence="1">
    <location>
        <begin position="327"/>
        <end position="359"/>
    </location>
</feature>
<dbReference type="EMBL" id="HBHL01002179">
    <property type="protein sequence ID" value="CAD9712408.1"/>
    <property type="molecule type" value="Transcribed_RNA"/>
</dbReference>
<evidence type="ECO:0000256" key="1">
    <source>
        <dbReference type="PROSITE-ProRule" id="PRU00023"/>
    </source>
</evidence>
<dbReference type="Pfam" id="PF00023">
    <property type="entry name" value="Ank"/>
    <property type="match status" value="1"/>
</dbReference>
<dbReference type="SUPFAM" id="SSF48403">
    <property type="entry name" value="Ankyrin repeat"/>
    <property type="match status" value="1"/>
</dbReference>
<dbReference type="InterPro" id="IPR019734">
    <property type="entry name" value="TPR_rpt"/>
</dbReference>
<dbReference type="InterPro" id="IPR011990">
    <property type="entry name" value="TPR-like_helical_dom_sf"/>
</dbReference>
<feature type="repeat" description="ANK" evidence="1">
    <location>
        <begin position="248"/>
        <end position="280"/>
    </location>
</feature>
<evidence type="ECO:0000313" key="4">
    <source>
        <dbReference type="EMBL" id="QDZ23878.1"/>
    </source>
</evidence>
<dbReference type="InterPro" id="IPR007052">
    <property type="entry name" value="CS_dom"/>
</dbReference>